<dbReference type="AlphaFoldDB" id="A0A1I4M1G0"/>
<protein>
    <submittedName>
        <fullName evidence="6">LysR family transcriptional regulator, cyn operon transcriptional activator</fullName>
    </submittedName>
</protein>
<dbReference type="InterPro" id="IPR036388">
    <property type="entry name" value="WH-like_DNA-bd_sf"/>
</dbReference>
<organism evidence="6 7">
    <name type="scientific">Rugamonas rubra</name>
    <dbReference type="NCBI Taxonomy" id="758825"/>
    <lineage>
        <taxon>Bacteria</taxon>
        <taxon>Pseudomonadati</taxon>
        <taxon>Pseudomonadota</taxon>
        <taxon>Betaproteobacteria</taxon>
        <taxon>Burkholderiales</taxon>
        <taxon>Oxalobacteraceae</taxon>
        <taxon>Telluria group</taxon>
        <taxon>Rugamonas</taxon>
    </lineage>
</organism>
<keyword evidence="2" id="KW-0805">Transcription regulation</keyword>
<dbReference type="GO" id="GO:0005829">
    <property type="term" value="C:cytosol"/>
    <property type="evidence" value="ECO:0007669"/>
    <property type="project" value="TreeGrafter"/>
</dbReference>
<accession>A0A1I4M1G0</accession>
<dbReference type="Pfam" id="PF00126">
    <property type="entry name" value="HTH_1"/>
    <property type="match status" value="1"/>
</dbReference>
<reference evidence="6 7" key="1">
    <citation type="submission" date="2016-10" db="EMBL/GenBank/DDBJ databases">
        <authorList>
            <person name="de Groot N.N."/>
        </authorList>
    </citation>
    <scope>NUCLEOTIDE SEQUENCE [LARGE SCALE GENOMIC DNA]</scope>
    <source>
        <strain evidence="6 7">ATCC 43154</strain>
    </source>
</reference>
<dbReference type="STRING" id="758825.SAMN02982985_02172"/>
<evidence type="ECO:0000259" key="5">
    <source>
        <dbReference type="PROSITE" id="PS50931"/>
    </source>
</evidence>
<dbReference type="NCBIfam" id="NF008416">
    <property type="entry name" value="PRK11242.1"/>
    <property type="match status" value="1"/>
</dbReference>
<dbReference type="Gene3D" id="1.10.10.10">
    <property type="entry name" value="Winged helix-like DNA-binding domain superfamily/Winged helix DNA-binding domain"/>
    <property type="match status" value="1"/>
</dbReference>
<dbReference type="OrthoDB" id="8587114at2"/>
<evidence type="ECO:0000256" key="4">
    <source>
        <dbReference type="ARBA" id="ARBA00023163"/>
    </source>
</evidence>
<dbReference type="Gene3D" id="3.40.190.290">
    <property type="match status" value="1"/>
</dbReference>
<sequence length="300" mass="32156">MLLRHIRYLLAVAEHRNFTRAAQALHVSQPALSQQIKQLEEGFGARLFDRSGRSVQLTDAGQAYLAHARRALAELDAGERAIHDVRDLSRGSLHLAITPTFTEYLVAPLVERFGARHPGIELTVSEMTLDQIVAELGDDGVDLGIAFSGVRAAEIDSLPLFQERLTLVVGRDHPYAGAGPLAPQQLQDQPLALLTREFATRQSVDAWLAGHGVAPRIMLQANSISSVVKIVRQGRMATLLPDAIARAQPELVCVALAPAPPARTVAMLGRKDGYRSAAAGAAADLLLAMAAEFGPPPEAA</sequence>
<dbReference type="InterPro" id="IPR050950">
    <property type="entry name" value="HTH-type_LysR_regulators"/>
</dbReference>
<dbReference type="Pfam" id="PF03466">
    <property type="entry name" value="LysR_substrate"/>
    <property type="match status" value="1"/>
</dbReference>
<evidence type="ECO:0000256" key="3">
    <source>
        <dbReference type="ARBA" id="ARBA00023125"/>
    </source>
</evidence>
<dbReference type="EMBL" id="FOTW01000010">
    <property type="protein sequence ID" value="SFL96905.1"/>
    <property type="molecule type" value="Genomic_DNA"/>
</dbReference>
<evidence type="ECO:0000256" key="1">
    <source>
        <dbReference type="ARBA" id="ARBA00009437"/>
    </source>
</evidence>
<dbReference type="PRINTS" id="PR00039">
    <property type="entry name" value="HTHLYSR"/>
</dbReference>
<dbReference type="PROSITE" id="PS50931">
    <property type="entry name" value="HTH_LYSR"/>
    <property type="match status" value="1"/>
</dbReference>
<dbReference type="SUPFAM" id="SSF53850">
    <property type="entry name" value="Periplasmic binding protein-like II"/>
    <property type="match status" value="1"/>
</dbReference>
<dbReference type="GO" id="GO:0003677">
    <property type="term" value="F:DNA binding"/>
    <property type="evidence" value="ECO:0007669"/>
    <property type="project" value="UniProtKB-KW"/>
</dbReference>
<dbReference type="Proteomes" id="UP000199470">
    <property type="component" value="Unassembled WGS sequence"/>
</dbReference>
<keyword evidence="3" id="KW-0238">DNA-binding</keyword>
<dbReference type="GO" id="GO:0003700">
    <property type="term" value="F:DNA-binding transcription factor activity"/>
    <property type="evidence" value="ECO:0007669"/>
    <property type="project" value="InterPro"/>
</dbReference>
<comment type="similarity">
    <text evidence="1">Belongs to the LysR transcriptional regulatory family.</text>
</comment>
<evidence type="ECO:0000313" key="6">
    <source>
        <dbReference type="EMBL" id="SFL96905.1"/>
    </source>
</evidence>
<proteinExistence type="inferred from homology"/>
<keyword evidence="4" id="KW-0804">Transcription</keyword>
<evidence type="ECO:0000256" key="2">
    <source>
        <dbReference type="ARBA" id="ARBA00023015"/>
    </source>
</evidence>
<dbReference type="InterPro" id="IPR036390">
    <property type="entry name" value="WH_DNA-bd_sf"/>
</dbReference>
<dbReference type="InterPro" id="IPR005119">
    <property type="entry name" value="LysR_subst-bd"/>
</dbReference>
<keyword evidence="7" id="KW-1185">Reference proteome</keyword>
<dbReference type="FunFam" id="1.10.10.10:FF:000001">
    <property type="entry name" value="LysR family transcriptional regulator"/>
    <property type="match status" value="1"/>
</dbReference>
<dbReference type="RefSeq" id="WP_093387451.1">
    <property type="nucleotide sequence ID" value="NZ_FOTW01000010.1"/>
</dbReference>
<feature type="domain" description="HTH lysR-type" evidence="5">
    <location>
        <begin position="1"/>
        <end position="58"/>
    </location>
</feature>
<name>A0A1I4M1G0_9BURK</name>
<gene>
    <name evidence="6" type="ORF">SAMN02982985_02172</name>
</gene>
<dbReference type="InterPro" id="IPR000847">
    <property type="entry name" value="LysR_HTH_N"/>
</dbReference>
<dbReference type="SUPFAM" id="SSF46785">
    <property type="entry name" value="Winged helix' DNA-binding domain"/>
    <property type="match status" value="1"/>
</dbReference>
<evidence type="ECO:0000313" key="7">
    <source>
        <dbReference type="Proteomes" id="UP000199470"/>
    </source>
</evidence>
<dbReference type="PANTHER" id="PTHR30419">
    <property type="entry name" value="HTH-TYPE TRANSCRIPTIONAL REGULATOR YBHD"/>
    <property type="match status" value="1"/>
</dbReference>